<protein>
    <recommendedName>
        <fullName evidence="2 7">60S ribosomal export protein NMD3</fullName>
    </recommendedName>
</protein>
<dbReference type="PANTHER" id="PTHR12746:SF2">
    <property type="entry name" value="60S RIBOSOMAL EXPORT PROTEIN NMD3"/>
    <property type="match status" value="1"/>
</dbReference>
<feature type="domain" description="Nmd3 N-terminal" evidence="8">
    <location>
        <begin position="12"/>
        <end position="242"/>
    </location>
</feature>
<dbReference type="Pfam" id="PF21192">
    <property type="entry name" value="OB_NMD3"/>
    <property type="match status" value="1"/>
</dbReference>
<keyword evidence="4 7" id="KW-0963">Cytoplasm</keyword>
<evidence type="ECO:0000313" key="12">
    <source>
        <dbReference type="Proteomes" id="UP001157006"/>
    </source>
</evidence>
<dbReference type="GO" id="GO:0015031">
    <property type="term" value="P:protein transport"/>
    <property type="evidence" value="ECO:0007669"/>
    <property type="project" value="UniProtKB-KW"/>
</dbReference>
<comment type="similarity">
    <text evidence="1 7">Belongs to the NMD3 family.</text>
</comment>
<evidence type="ECO:0000256" key="3">
    <source>
        <dbReference type="ARBA" id="ARBA00022448"/>
    </source>
</evidence>
<dbReference type="GO" id="GO:0005634">
    <property type="term" value="C:nucleus"/>
    <property type="evidence" value="ECO:0007669"/>
    <property type="project" value="UniProtKB-SubCell"/>
</dbReference>
<dbReference type="Pfam" id="PF21193">
    <property type="entry name" value="NMD_SH3"/>
    <property type="match status" value="1"/>
</dbReference>
<dbReference type="Pfam" id="PF04981">
    <property type="entry name" value="NMD3"/>
    <property type="match status" value="1"/>
</dbReference>
<dbReference type="InterPro" id="IPR048898">
    <property type="entry name" value="OB_NMD3"/>
</dbReference>
<keyword evidence="5 7" id="KW-0653">Protein transport</keyword>
<keyword evidence="3 7" id="KW-0813">Transport</keyword>
<name>A0AAV0YNJ6_VICFA</name>
<organism evidence="11 12">
    <name type="scientific">Vicia faba</name>
    <name type="common">Broad bean</name>
    <name type="synonym">Faba vulgaris</name>
    <dbReference type="NCBI Taxonomy" id="3906"/>
    <lineage>
        <taxon>Eukaryota</taxon>
        <taxon>Viridiplantae</taxon>
        <taxon>Streptophyta</taxon>
        <taxon>Embryophyta</taxon>
        <taxon>Tracheophyta</taxon>
        <taxon>Spermatophyta</taxon>
        <taxon>Magnoliopsida</taxon>
        <taxon>eudicotyledons</taxon>
        <taxon>Gunneridae</taxon>
        <taxon>Pentapetalae</taxon>
        <taxon>rosids</taxon>
        <taxon>fabids</taxon>
        <taxon>Fabales</taxon>
        <taxon>Fabaceae</taxon>
        <taxon>Papilionoideae</taxon>
        <taxon>50 kb inversion clade</taxon>
        <taxon>NPAAA clade</taxon>
        <taxon>Hologalegina</taxon>
        <taxon>IRL clade</taxon>
        <taxon>Fabeae</taxon>
        <taxon>Vicia</taxon>
    </lineage>
</organism>
<evidence type="ECO:0000259" key="10">
    <source>
        <dbReference type="Pfam" id="PF21193"/>
    </source>
</evidence>
<feature type="domain" description="60S ribosomal export protein NMD3 SH3" evidence="10">
    <location>
        <begin position="246"/>
        <end position="289"/>
    </location>
</feature>
<comment type="subcellular location">
    <subcellularLocation>
        <location evidence="7">Cytoplasm</location>
    </subcellularLocation>
    <subcellularLocation>
        <location evidence="7">Nucleus</location>
    </subcellularLocation>
</comment>
<keyword evidence="12" id="KW-1185">Reference proteome</keyword>
<evidence type="ECO:0000256" key="2">
    <source>
        <dbReference type="ARBA" id="ARBA00017035"/>
    </source>
</evidence>
<proteinExistence type="inferred from homology"/>
<evidence type="ECO:0000256" key="6">
    <source>
        <dbReference type="ARBA" id="ARBA00023242"/>
    </source>
</evidence>
<evidence type="ECO:0000256" key="5">
    <source>
        <dbReference type="ARBA" id="ARBA00022927"/>
    </source>
</evidence>
<sequence>MSMEDNLHQTSCQCGFPIQPNSTSICVKCMQSKTDITLGLPNKIKLVRCSQCNFYLHLPKIWVKLQPQSILIQSFCLTKLKANINSNQVRLLRAKSVSSESNSKSIKTRVYVEKEIINGETLQQSYVVEYVLDNRICDPCSRVQANPSQWVYAVQLGKHGSHARSFLYLEHIILKNGVTANAVRIQKMKQGTEFAFAKEVCARKLVDFIKRQVSVWICESKRLVSHDNKSSYYCLQYTFFVQVCSICCEDLIFLPPIVASSFGNIGPIMICTEISNIITLFDPLTLRHCFLDGDTYWREPFKSILTSKDLVEYVVLNVHEVYFEFTINSKKFGLANAEVARVKDLGKNGMRFNIKTHLGHLLKTGDHALGYDLWEANCSDSEIGLKEHIGDGVILIKKRSEEKLYQKRRAVHQSCLKDLEEITNEVHDMSLGGEEPTLEEKLGDLNLSGEKYKEKKKARRMA</sequence>
<dbReference type="GO" id="GO:0043023">
    <property type="term" value="F:ribosomal large subunit binding"/>
    <property type="evidence" value="ECO:0007669"/>
    <property type="project" value="InterPro"/>
</dbReference>
<evidence type="ECO:0000256" key="4">
    <source>
        <dbReference type="ARBA" id="ARBA00022490"/>
    </source>
</evidence>
<dbReference type="InterPro" id="IPR039768">
    <property type="entry name" value="Nmd3"/>
</dbReference>
<evidence type="ECO:0000256" key="1">
    <source>
        <dbReference type="ARBA" id="ARBA00009794"/>
    </source>
</evidence>
<feature type="domain" description="60S ribosomal export protein NMD3 OB-fold" evidence="9">
    <location>
        <begin position="310"/>
        <end position="398"/>
    </location>
</feature>
<dbReference type="InterPro" id="IPR048899">
    <property type="entry name" value="NMD_SH3"/>
</dbReference>
<dbReference type="GO" id="GO:0005737">
    <property type="term" value="C:cytoplasm"/>
    <property type="evidence" value="ECO:0007669"/>
    <property type="project" value="UniProtKB-SubCell"/>
</dbReference>
<keyword evidence="6 7" id="KW-0539">Nucleus</keyword>
<evidence type="ECO:0000259" key="9">
    <source>
        <dbReference type="Pfam" id="PF21192"/>
    </source>
</evidence>
<dbReference type="EMBL" id="OX451736">
    <property type="protein sequence ID" value="CAI8586823.1"/>
    <property type="molecule type" value="Genomic_DNA"/>
</dbReference>
<gene>
    <name evidence="11" type="ORF">VFH_I271760</name>
</gene>
<reference evidence="11 12" key="1">
    <citation type="submission" date="2023-01" db="EMBL/GenBank/DDBJ databases">
        <authorList>
            <person name="Kreplak J."/>
        </authorList>
    </citation>
    <scope>NUCLEOTIDE SEQUENCE [LARGE SCALE GENOMIC DNA]</scope>
</reference>
<evidence type="ECO:0000259" key="8">
    <source>
        <dbReference type="Pfam" id="PF04981"/>
    </source>
</evidence>
<dbReference type="GO" id="GO:0000055">
    <property type="term" value="P:ribosomal large subunit export from nucleus"/>
    <property type="evidence" value="ECO:0007669"/>
    <property type="project" value="TreeGrafter"/>
</dbReference>
<dbReference type="InterPro" id="IPR007064">
    <property type="entry name" value="Nmd3_N"/>
</dbReference>
<comment type="function">
    <text evidence="7">Acts as an adapter for the XPO1/CRM1-mediated export of the 60S ribosomal subunit.</text>
</comment>
<dbReference type="AlphaFoldDB" id="A0AAV0YNJ6"/>
<dbReference type="Proteomes" id="UP001157006">
    <property type="component" value="Chromosome 1L"/>
</dbReference>
<evidence type="ECO:0000313" key="11">
    <source>
        <dbReference type="EMBL" id="CAI8586823.1"/>
    </source>
</evidence>
<dbReference type="PANTHER" id="PTHR12746">
    <property type="entry name" value="NONSENSE-MEDIATED MRNA DECAY PROTEIN 3"/>
    <property type="match status" value="1"/>
</dbReference>
<accession>A0AAV0YNJ6</accession>
<evidence type="ECO:0000256" key="7">
    <source>
        <dbReference type="RuleBase" id="RU364108"/>
    </source>
</evidence>